<dbReference type="Proteomes" id="UP001595648">
    <property type="component" value="Unassembled WGS sequence"/>
</dbReference>
<dbReference type="Gene3D" id="1.10.472.20">
    <property type="entry name" value="Nitrile hydratase, beta subunit"/>
    <property type="match status" value="1"/>
</dbReference>
<dbReference type="Pfam" id="PF21006">
    <property type="entry name" value="NHase_beta_N"/>
    <property type="match status" value="1"/>
</dbReference>
<name>A0ABV7MQN3_9HYPH</name>
<dbReference type="InterPro" id="IPR008990">
    <property type="entry name" value="Elect_transpt_acc-like_dom_sf"/>
</dbReference>
<dbReference type="InterPro" id="IPR023808">
    <property type="entry name" value="Nitrile_Hydratase_acc_put"/>
</dbReference>
<comment type="caution">
    <text evidence="2">The sequence shown here is derived from an EMBL/GenBank/DDBJ whole genome shotgun (WGS) entry which is preliminary data.</text>
</comment>
<accession>A0ABV7MQN3</accession>
<proteinExistence type="predicted"/>
<keyword evidence="3" id="KW-1185">Reference proteome</keyword>
<organism evidence="2 3">
    <name type="scientific">Mesorhizobium cantuariense</name>
    <dbReference type="NCBI Taxonomy" id="1300275"/>
    <lineage>
        <taxon>Bacteria</taxon>
        <taxon>Pseudomonadati</taxon>
        <taxon>Pseudomonadota</taxon>
        <taxon>Alphaproteobacteria</taxon>
        <taxon>Hyphomicrobiales</taxon>
        <taxon>Phyllobacteriaceae</taxon>
        <taxon>Mesorhizobium</taxon>
    </lineage>
</organism>
<feature type="domain" description="Nitrile hydratase beta subunit-like N-terminal" evidence="1">
    <location>
        <begin position="13"/>
        <end position="106"/>
    </location>
</feature>
<dbReference type="NCBIfam" id="TIGR03889">
    <property type="entry name" value="nitrile_acc"/>
    <property type="match status" value="1"/>
</dbReference>
<sequence length="126" mass="14033">MNINAPYIPSDGEGPVFSAPWEARAFAMVVRLHEAGHYTWVQWVEALSSQIAKAEHGEHAKQGHTDDYYECWLAAMEGLLKTLGLMTDEGLSAEIETTLAHWPHPDHVAKREPVARDLPGHVPARL</sequence>
<dbReference type="SUPFAM" id="SSF50090">
    <property type="entry name" value="Electron transport accessory proteins"/>
    <property type="match status" value="1"/>
</dbReference>
<evidence type="ECO:0000259" key="1">
    <source>
        <dbReference type="Pfam" id="PF21006"/>
    </source>
</evidence>
<protein>
    <submittedName>
        <fullName evidence="2">Nitrile hydratase accessory protein</fullName>
    </submittedName>
</protein>
<dbReference type="InterPro" id="IPR042262">
    <property type="entry name" value="CN_hydtase_beta_C"/>
</dbReference>
<evidence type="ECO:0000313" key="3">
    <source>
        <dbReference type="Proteomes" id="UP001595648"/>
    </source>
</evidence>
<dbReference type="InterPro" id="IPR049054">
    <property type="entry name" value="CN_hydtase_beta-like_N"/>
</dbReference>
<reference evidence="3" key="1">
    <citation type="journal article" date="2019" name="Int. J. Syst. Evol. Microbiol.">
        <title>The Global Catalogue of Microorganisms (GCM) 10K type strain sequencing project: providing services to taxonomists for standard genome sequencing and annotation.</title>
        <authorList>
            <consortium name="The Broad Institute Genomics Platform"/>
            <consortium name="The Broad Institute Genome Sequencing Center for Infectious Disease"/>
            <person name="Wu L."/>
            <person name="Ma J."/>
        </authorList>
    </citation>
    <scope>NUCLEOTIDE SEQUENCE [LARGE SCALE GENOMIC DNA]</scope>
    <source>
        <strain evidence="3">ICMP 19515</strain>
    </source>
</reference>
<evidence type="ECO:0000313" key="2">
    <source>
        <dbReference type="EMBL" id="MFC3323665.1"/>
    </source>
</evidence>
<dbReference type="EMBL" id="JBHRVD010000001">
    <property type="protein sequence ID" value="MFC3323665.1"/>
    <property type="molecule type" value="Genomic_DNA"/>
</dbReference>
<dbReference type="RefSeq" id="WP_378980267.1">
    <property type="nucleotide sequence ID" value="NZ_JBHRVD010000001.1"/>
</dbReference>
<gene>
    <name evidence="2" type="ORF">ACFOJ9_18105</name>
</gene>